<name>A0A1W6ZVP9_9HYPH</name>
<evidence type="ECO:0000313" key="2">
    <source>
        <dbReference type="Proteomes" id="UP000194137"/>
    </source>
</evidence>
<proteinExistence type="predicted"/>
<dbReference type="KEGG" id="psin:CAK95_22170"/>
<organism evidence="1 2">
    <name type="scientific">Pseudorhodoplanes sinuspersici</name>
    <dbReference type="NCBI Taxonomy" id="1235591"/>
    <lineage>
        <taxon>Bacteria</taxon>
        <taxon>Pseudomonadati</taxon>
        <taxon>Pseudomonadota</taxon>
        <taxon>Alphaproteobacteria</taxon>
        <taxon>Hyphomicrobiales</taxon>
        <taxon>Pseudorhodoplanes</taxon>
    </lineage>
</organism>
<accession>A0A1W6ZVP9</accession>
<gene>
    <name evidence="1" type="ORF">CAK95_22170</name>
</gene>
<dbReference type="OrthoDB" id="8368510at2"/>
<protein>
    <submittedName>
        <fullName evidence="1">Uncharacterized protein</fullName>
    </submittedName>
</protein>
<evidence type="ECO:0000313" key="1">
    <source>
        <dbReference type="EMBL" id="ARQ01509.1"/>
    </source>
</evidence>
<dbReference type="Proteomes" id="UP000194137">
    <property type="component" value="Chromosome"/>
</dbReference>
<dbReference type="AlphaFoldDB" id="A0A1W6ZVP9"/>
<dbReference type="RefSeq" id="WP_086089899.1">
    <property type="nucleotide sequence ID" value="NZ_CP021112.1"/>
</dbReference>
<keyword evidence="2" id="KW-1185">Reference proteome</keyword>
<sequence>MPTIALPTFLKILGKSSPQKVTEYSRYLKPGGYNFYHSLHDAAYAHTIGGESFEECLDSIKAIPRVSEQKYNVNAFKQLGKWITKSGGASFFAAPATTVASPKGHITVKLQPAFGCVISGERWLLQLFYAKDATLSRSAVSLGKRMMEKHLAVGDFADCKVGILDLRKREVLSPQLDELAMDLLLDSEFGWIDSFFEARKEQVKKAAA</sequence>
<dbReference type="EMBL" id="CP021112">
    <property type="protein sequence ID" value="ARQ01509.1"/>
    <property type="molecule type" value="Genomic_DNA"/>
</dbReference>
<reference evidence="1 2" key="1">
    <citation type="submission" date="2017-05" db="EMBL/GenBank/DDBJ databases">
        <title>Full genome sequence of Pseudorhodoplanes sinuspersici.</title>
        <authorList>
            <person name="Dastgheib S.M.M."/>
            <person name="Shavandi M."/>
            <person name="Tirandaz H."/>
        </authorList>
    </citation>
    <scope>NUCLEOTIDE SEQUENCE [LARGE SCALE GENOMIC DNA]</scope>
    <source>
        <strain evidence="1 2">RIPI110</strain>
    </source>
</reference>